<dbReference type="InterPro" id="IPR000109">
    <property type="entry name" value="POT_fam"/>
</dbReference>
<dbReference type="SUPFAM" id="SSF103473">
    <property type="entry name" value="MFS general substrate transporter"/>
    <property type="match status" value="1"/>
</dbReference>
<organism evidence="9">
    <name type="scientific">Salvia splendens</name>
    <name type="common">Scarlet sage</name>
    <dbReference type="NCBI Taxonomy" id="180675"/>
    <lineage>
        <taxon>Eukaryota</taxon>
        <taxon>Viridiplantae</taxon>
        <taxon>Streptophyta</taxon>
        <taxon>Embryophyta</taxon>
        <taxon>Tracheophyta</taxon>
        <taxon>Spermatophyta</taxon>
        <taxon>Magnoliopsida</taxon>
        <taxon>eudicotyledons</taxon>
        <taxon>Gunneridae</taxon>
        <taxon>Pentapetalae</taxon>
        <taxon>asterids</taxon>
        <taxon>lamiids</taxon>
        <taxon>Lamiales</taxon>
        <taxon>Lamiaceae</taxon>
        <taxon>Nepetoideae</taxon>
        <taxon>Mentheae</taxon>
        <taxon>Salviinae</taxon>
        <taxon>Salvia</taxon>
        <taxon>Salvia subgen. Calosphace</taxon>
        <taxon>core Calosphace</taxon>
    </lineage>
</organism>
<keyword evidence="3 8" id="KW-0812">Transmembrane</keyword>
<feature type="transmembrane region" description="Helical" evidence="8">
    <location>
        <begin position="110"/>
        <end position="134"/>
    </location>
</feature>
<keyword evidence="4 8" id="KW-1133">Transmembrane helix</keyword>
<feature type="compositionally biased region" description="Polar residues" evidence="7">
    <location>
        <begin position="289"/>
        <end position="298"/>
    </location>
</feature>
<comment type="similarity">
    <text evidence="6">Belongs to the major facilitator superfamily. Phosphate:H(+) symporter (TC 2.A.1.9) family.</text>
</comment>
<feature type="transmembrane region" description="Helical" evidence="8">
    <location>
        <begin position="177"/>
        <end position="198"/>
    </location>
</feature>
<feature type="transmembrane region" description="Helical" evidence="8">
    <location>
        <begin position="36"/>
        <end position="61"/>
    </location>
</feature>
<dbReference type="PANTHER" id="PTHR11654">
    <property type="entry name" value="OLIGOPEPTIDE TRANSPORTER-RELATED"/>
    <property type="match status" value="1"/>
</dbReference>
<evidence type="ECO:0000313" key="9">
    <source>
        <dbReference type="EMBL" id="KAG6421289.1"/>
    </source>
</evidence>
<dbReference type="InterPro" id="IPR036259">
    <property type="entry name" value="MFS_trans_sf"/>
</dbReference>
<gene>
    <name evidence="9" type="ORF">SASPL_117839</name>
</gene>
<evidence type="ECO:0000256" key="4">
    <source>
        <dbReference type="ARBA" id="ARBA00022989"/>
    </source>
</evidence>
<sequence length="461" mass="50444">MKSSNRISALLWADILVAFALFVMQDYLTDVWNLSFTHAAGILNIWNGLSLILQPFFLILVDCVLGNFAMLVVSSTAYSVGIGLVTMSTPPVLGTCNRYEEQCIGHTQKVLFYSGMALIAVGVAGNNVSVKPFLEEQEEREGGPNLYVKLVGAVFVVVVALTGAIALPYIKPWTLRFGIPAICTVVATVLFLTGLCCWHYTNNVADRSRLRSLCRVRMIPMLTTFVFCGLVSSIGNTYFVEQAKNLDRHLGKWNVPPQVLLLVQKGVSAALEHGNAAAPAPAPGRAQTGRYQTNVQPRTTPTRGKGVLMAVMAVASAILCCITAARMEFKRIGVVERRGLLDDEDGDVPMSIFWLIFQFIFLGCLDKLLEKSVAIFNEVEFGDDENEGRYADNLAKGVSGLGYMCGVLSVFVVGEVSGRGGHQSWFQDTLNTSRLDRYYWVLAALGSVNLLLYSLLSCFNC</sequence>
<protein>
    <recommendedName>
        <fullName evidence="11">Solute carrier family 15 (Peptide/histidine transporter), member 3/4</fullName>
    </recommendedName>
</protein>
<dbReference type="EMBL" id="PNBA02000006">
    <property type="protein sequence ID" value="KAG6421289.1"/>
    <property type="molecule type" value="Genomic_DNA"/>
</dbReference>
<evidence type="ECO:0008006" key="11">
    <source>
        <dbReference type="Google" id="ProtNLM"/>
    </source>
</evidence>
<dbReference type="Gene3D" id="1.20.1250.20">
    <property type="entry name" value="MFS general substrate transporter like domains"/>
    <property type="match status" value="2"/>
</dbReference>
<dbReference type="AlphaFoldDB" id="A0A8X8ZZB7"/>
<reference evidence="9" key="2">
    <citation type="submission" date="2020-08" db="EMBL/GenBank/DDBJ databases">
        <title>Plant Genome Project.</title>
        <authorList>
            <person name="Zhang R.-G."/>
        </authorList>
    </citation>
    <scope>NUCLEOTIDE SEQUENCE</scope>
    <source>
        <strain evidence="9">Huo1</strain>
        <tissue evidence="9">Leaf</tissue>
    </source>
</reference>
<feature type="transmembrane region" description="Helical" evidence="8">
    <location>
        <begin position="400"/>
        <end position="417"/>
    </location>
</feature>
<evidence type="ECO:0000313" key="10">
    <source>
        <dbReference type="Proteomes" id="UP000298416"/>
    </source>
</evidence>
<feature type="transmembrane region" description="Helical" evidence="8">
    <location>
        <begin position="146"/>
        <end position="171"/>
    </location>
</feature>
<evidence type="ECO:0000256" key="3">
    <source>
        <dbReference type="ARBA" id="ARBA00022692"/>
    </source>
</evidence>
<dbReference type="GO" id="GO:0016020">
    <property type="term" value="C:membrane"/>
    <property type="evidence" value="ECO:0007669"/>
    <property type="project" value="UniProtKB-SubCell"/>
</dbReference>
<feature type="transmembrane region" description="Helical" evidence="8">
    <location>
        <begin position="219"/>
        <end position="240"/>
    </location>
</feature>
<evidence type="ECO:0000256" key="8">
    <source>
        <dbReference type="SAM" id="Phobius"/>
    </source>
</evidence>
<dbReference type="OrthoDB" id="1181826at2759"/>
<evidence type="ECO:0000256" key="6">
    <source>
        <dbReference type="ARBA" id="ARBA00044504"/>
    </source>
</evidence>
<evidence type="ECO:0000256" key="7">
    <source>
        <dbReference type="SAM" id="MobiDB-lite"/>
    </source>
</evidence>
<accession>A0A8X8ZZB7</accession>
<dbReference type="Pfam" id="PF00854">
    <property type="entry name" value="PTR2"/>
    <property type="match status" value="1"/>
</dbReference>
<keyword evidence="5 8" id="KW-0472">Membrane</keyword>
<reference evidence="9" key="1">
    <citation type="submission" date="2018-01" db="EMBL/GenBank/DDBJ databases">
        <authorList>
            <person name="Mao J.F."/>
        </authorList>
    </citation>
    <scope>NUCLEOTIDE SEQUENCE</scope>
    <source>
        <strain evidence="9">Huo1</strain>
        <tissue evidence="9">Leaf</tissue>
    </source>
</reference>
<name>A0A8X8ZZB7_SALSN</name>
<keyword evidence="10" id="KW-1185">Reference proteome</keyword>
<feature type="region of interest" description="Disordered" evidence="7">
    <location>
        <begin position="275"/>
        <end position="298"/>
    </location>
</feature>
<comment type="similarity">
    <text evidence="2">Belongs to the major facilitator superfamily. Proton-dependent oligopeptide transporter (POT/PTR) (TC 2.A.17) family.</text>
</comment>
<comment type="subcellular location">
    <subcellularLocation>
        <location evidence="1">Membrane</location>
        <topology evidence="1">Multi-pass membrane protein</topology>
    </subcellularLocation>
</comment>
<evidence type="ECO:0000256" key="5">
    <source>
        <dbReference type="ARBA" id="ARBA00023136"/>
    </source>
</evidence>
<feature type="transmembrane region" description="Helical" evidence="8">
    <location>
        <begin position="68"/>
        <end position="90"/>
    </location>
</feature>
<dbReference type="Proteomes" id="UP000298416">
    <property type="component" value="Unassembled WGS sequence"/>
</dbReference>
<feature type="transmembrane region" description="Helical" evidence="8">
    <location>
        <begin position="7"/>
        <end position="24"/>
    </location>
</feature>
<proteinExistence type="inferred from homology"/>
<comment type="caution">
    <text evidence="9">The sequence shown here is derived from an EMBL/GenBank/DDBJ whole genome shotgun (WGS) entry which is preliminary data.</text>
</comment>
<feature type="transmembrane region" description="Helical" evidence="8">
    <location>
        <begin position="438"/>
        <end position="456"/>
    </location>
</feature>
<evidence type="ECO:0000256" key="2">
    <source>
        <dbReference type="ARBA" id="ARBA00005982"/>
    </source>
</evidence>
<dbReference type="GO" id="GO:0022857">
    <property type="term" value="F:transmembrane transporter activity"/>
    <property type="evidence" value="ECO:0007669"/>
    <property type="project" value="InterPro"/>
</dbReference>
<evidence type="ECO:0000256" key="1">
    <source>
        <dbReference type="ARBA" id="ARBA00004141"/>
    </source>
</evidence>
<feature type="transmembrane region" description="Helical" evidence="8">
    <location>
        <begin position="307"/>
        <end position="327"/>
    </location>
</feature>